<dbReference type="EMBL" id="MU253790">
    <property type="protein sequence ID" value="KAG9246870.1"/>
    <property type="molecule type" value="Genomic_DNA"/>
</dbReference>
<protein>
    <submittedName>
        <fullName evidence="1">Uncharacterized protein</fullName>
    </submittedName>
</protein>
<organism evidence="1 2">
    <name type="scientific">Calycina marina</name>
    <dbReference type="NCBI Taxonomy" id="1763456"/>
    <lineage>
        <taxon>Eukaryota</taxon>
        <taxon>Fungi</taxon>
        <taxon>Dikarya</taxon>
        <taxon>Ascomycota</taxon>
        <taxon>Pezizomycotina</taxon>
        <taxon>Leotiomycetes</taxon>
        <taxon>Helotiales</taxon>
        <taxon>Pezizellaceae</taxon>
        <taxon>Calycina</taxon>
    </lineage>
</organism>
<gene>
    <name evidence="1" type="ORF">BJ878DRAFT_250575</name>
</gene>
<proteinExistence type="predicted"/>
<dbReference type="Gene3D" id="3.20.20.80">
    <property type="entry name" value="Glycosidases"/>
    <property type="match status" value="1"/>
</dbReference>
<evidence type="ECO:0000313" key="1">
    <source>
        <dbReference type="EMBL" id="KAG9246870.1"/>
    </source>
</evidence>
<dbReference type="AlphaFoldDB" id="A0A9P8CHK2"/>
<reference evidence="1" key="1">
    <citation type="journal article" date="2021" name="IMA Fungus">
        <title>Genomic characterization of three marine fungi, including Emericellopsis atlantica sp. nov. with signatures of a generalist lifestyle and marine biomass degradation.</title>
        <authorList>
            <person name="Hagestad O.C."/>
            <person name="Hou L."/>
            <person name="Andersen J.H."/>
            <person name="Hansen E.H."/>
            <person name="Altermark B."/>
            <person name="Li C."/>
            <person name="Kuhnert E."/>
            <person name="Cox R.J."/>
            <person name="Crous P.W."/>
            <person name="Spatafora J.W."/>
            <person name="Lail K."/>
            <person name="Amirebrahimi M."/>
            <person name="Lipzen A."/>
            <person name="Pangilinan J."/>
            <person name="Andreopoulos W."/>
            <person name="Hayes R.D."/>
            <person name="Ng V."/>
            <person name="Grigoriev I.V."/>
            <person name="Jackson S.A."/>
            <person name="Sutton T.D.S."/>
            <person name="Dobson A.D.W."/>
            <person name="Rama T."/>
        </authorList>
    </citation>
    <scope>NUCLEOTIDE SEQUENCE</scope>
    <source>
        <strain evidence="1">TRa3180A</strain>
    </source>
</reference>
<sequence>MGAPPVLTSKWHLPGMSKIMWSHRNESLYGRTHLASEYRLEFVQTLAEVIVVYDSFIKAFDTTMLINSEADGTAQAVDIFNRLYTSCEEIIKFATQSETWDKPLIMQVVHILFQVSSING</sequence>
<keyword evidence="2" id="KW-1185">Reference proteome</keyword>
<name>A0A9P8CHK2_9HELO</name>
<accession>A0A9P8CHK2</accession>
<evidence type="ECO:0000313" key="2">
    <source>
        <dbReference type="Proteomes" id="UP000887226"/>
    </source>
</evidence>
<comment type="caution">
    <text evidence="1">The sequence shown here is derived from an EMBL/GenBank/DDBJ whole genome shotgun (WGS) entry which is preliminary data.</text>
</comment>
<dbReference type="Proteomes" id="UP000887226">
    <property type="component" value="Unassembled WGS sequence"/>
</dbReference>